<dbReference type="AlphaFoldDB" id="A0ABD3X1S0"/>
<name>A0ABD3X1S0_SINWO</name>
<evidence type="ECO:0008006" key="3">
    <source>
        <dbReference type="Google" id="ProtNLM"/>
    </source>
</evidence>
<accession>A0ABD3X1S0</accession>
<proteinExistence type="predicted"/>
<reference evidence="1 2" key="1">
    <citation type="submission" date="2024-11" db="EMBL/GenBank/DDBJ databases">
        <title>Chromosome-level genome assembly of the freshwater bivalve Anodonta woodiana.</title>
        <authorList>
            <person name="Chen X."/>
        </authorList>
    </citation>
    <scope>NUCLEOTIDE SEQUENCE [LARGE SCALE GENOMIC DNA]</scope>
    <source>
        <strain evidence="1">MN2024</strain>
        <tissue evidence="1">Gills</tissue>
    </source>
</reference>
<organism evidence="1 2">
    <name type="scientific">Sinanodonta woodiana</name>
    <name type="common">Chinese pond mussel</name>
    <name type="synonym">Anodonta woodiana</name>
    <dbReference type="NCBI Taxonomy" id="1069815"/>
    <lineage>
        <taxon>Eukaryota</taxon>
        <taxon>Metazoa</taxon>
        <taxon>Spiralia</taxon>
        <taxon>Lophotrochozoa</taxon>
        <taxon>Mollusca</taxon>
        <taxon>Bivalvia</taxon>
        <taxon>Autobranchia</taxon>
        <taxon>Heteroconchia</taxon>
        <taxon>Palaeoheterodonta</taxon>
        <taxon>Unionida</taxon>
        <taxon>Unionoidea</taxon>
        <taxon>Unionidae</taxon>
        <taxon>Unioninae</taxon>
        <taxon>Sinanodonta</taxon>
    </lineage>
</organism>
<comment type="caution">
    <text evidence="1">The sequence shown here is derived from an EMBL/GenBank/DDBJ whole genome shotgun (WGS) entry which is preliminary data.</text>
</comment>
<keyword evidence="2" id="KW-1185">Reference proteome</keyword>
<sequence>MASMNKQWKQVQRSDWVQEYFMIGEFIQSDNWEISSPPSFNPNNYPYLKDCIEIRGNQYGREINNEIPVTEITHGTSCENMLSIIKDGGFRPDTKYIPGIGHMDLVWFGLKIGETEIDYVKENYRLNAQDQYRLPASTVGKVVSHFASTAPFQPMSRYGNIKFTLSIRDVLQEYKTQFGNGRLEMRKLGTFAYKMETMHVILVCPPHTQTTGKCPLLVDDPVMQPDEDFDVWTWRPHSTGDQRVSVQISGSVFTAGKRWEHVVFAFFVPMGHCLRIANLNDHVSLCLWKDMYRDVYDVNAAIQTMLELITHKKQFIRKSLANIIIRMIRKYIAEMHLYEKISDLDQRQLLIDREYVEHKLRELLKMTNRSFNWSPHKVWLN</sequence>
<evidence type="ECO:0000313" key="2">
    <source>
        <dbReference type="Proteomes" id="UP001634394"/>
    </source>
</evidence>
<dbReference type="Proteomes" id="UP001634394">
    <property type="component" value="Unassembled WGS sequence"/>
</dbReference>
<evidence type="ECO:0000313" key="1">
    <source>
        <dbReference type="EMBL" id="KAL3879423.1"/>
    </source>
</evidence>
<gene>
    <name evidence="1" type="ORF">ACJMK2_031721</name>
</gene>
<protein>
    <recommendedName>
        <fullName evidence="3">Mab-21-like nucleotidyltransferase domain-containing protein</fullName>
    </recommendedName>
</protein>
<dbReference type="EMBL" id="JBJQND010000004">
    <property type="protein sequence ID" value="KAL3879423.1"/>
    <property type="molecule type" value="Genomic_DNA"/>
</dbReference>